<comment type="caution">
    <text evidence="2">The sequence shown here is derived from an EMBL/GenBank/DDBJ whole genome shotgun (WGS) entry which is preliminary data.</text>
</comment>
<feature type="compositionally biased region" description="Low complexity" evidence="1">
    <location>
        <begin position="683"/>
        <end position="709"/>
    </location>
</feature>
<dbReference type="GO" id="GO:0016538">
    <property type="term" value="F:cyclin-dependent protein serine/threonine kinase regulator activity"/>
    <property type="evidence" value="ECO:0007669"/>
    <property type="project" value="TreeGrafter"/>
</dbReference>
<keyword evidence="3" id="KW-1185">Reference proteome</keyword>
<dbReference type="AlphaFoldDB" id="A0AA39GJU8"/>
<dbReference type="Gene3D" id="1.10.472.10">
    <property type="entry name" value="Cyclin-like"/>
    <property type="match status" value="1"/>
</dbReference>
<organism evidence="2 3">
    <name type="scientific">Sarocladium strictum</name>
    <name type="common">Black bundle disease fungus</name>
    <name type="synonym">Acremonium strictum</name>
    <dbReference type="NCBI Taxonomy" id="5046"/>
    <lineage>
        <taxon>Eukaryota</taxon>
        <taxon>Fungi</taxon>
        <taxon>Dikarya</taxon>
        <taxon>Ascomycota</taxon>
        <taxon>Pezizomycotina</taxon>
        <taxon>Sordariomycetes</taxon>
        <taxon>Hypocreomycetidae</taxon>
        <taxon>Hypocreales</taxon>
        <taxon>Sarocladiaceae</taxon>
        <taxon>Sarocladium</taxon>
    </lineage>
</organism>
<dbReference type="PANTHER" id="PTHR15615">
    <property type="match status" value="1"/>
</dbReference>
<proteinExistence type="predicted"/>
<dbReference type="SUPFAM" id="SSF47954">
    <property type="entry name" value="Cyclin-like"/>
    <property type="match status" value="1"/>
</dbReference>
<protein>
    <submittedName>
        <fullName evidence="2">Uncharacterized protein</fullName>
    </submittedName>
</protein>
<feature type="region of interest" description="Disordered" evidence="1">
    <location>
        <begin position="559"/>
        <end position="579"/>
    </location>
</feature>
<dbReference type="Proteomes" id="UP001175261">
    <property type="component" value="Unassembled WGS sequence"/>
</dbReference>
<dbReference type="CDD" id="cd20557">
    <property type="entry name" value="CYCLIN_ScPCL1-like"/>
    <property type="match status" value="1"/>
</dbReference>
<sequence length="709" mass="77783">MPDALGILPSNIYHTTSSTAGCRRGLETPNSSTISQIESRIHPCFVPGSGPQTPPIDDMSTTYHPTMASAYDSNAVSAYSASMAHSARSKAAMIDGANAQYPRYVQQQPMNPSQQRYSAVPAGVQKPIHPSRPITPKAENTVPQKEVAKGTGPAETLIYHSLQLPRCISVNGGNLSEFAAQMTCLFWFETMDDLKQAESVRSRPASAPIPRLPSLARPYEQFKKWVYNVLSTTQVTQNVILLALLFIYRLRKSTPQIKGRAGSEYRLLTVALMLGNKFLDDNTYTNKTWAEVSSFAVSEIHVMEVEFLSNMRYNLLTSAAEWDRWLDKLSCFHEYYERALRLPPSPAAMSSTVGKLSVSPIPSPTNNVSLEAPDMFTASTNYSPSSSQGQTWNTYQSAMVSPLAGKPSLALPTTRKRVNDEEQVDHPAKRPVHSRLTHIPNEAMQIRQNSAPLEPTRLPVPHLTLVTNNPPQQQPHVVSAYTTPTGTFPPQSQATVTNQAHVSLPPLQSGMRAMATVYQPTVPNTMVPQPAAAPVATTTTPSTLGGGPFAGQTLAGHQHFGTPTKRHSPGSLGAFASSPMAEPFGPASAVHTPLAHTPLANSPSIYLQHRNSPYKPIRHVNTLLYPPPTASLEQYHLPVPLQPTQMHYQPLGRRNDLRTGVVPEYVLYNRGQLHPHPHPPQLPAQQQQLPRQQQQSRSHGMQQGLPYQS</sequence>
<gene>
    <name evidence="2" type="ORF">NLU13_4606</name>
</gene>
<dbReference type="GO" id="GO:0019901">
    <property type="term" value="F:protein kinase binding"/>
    <property type="evidence" value="ECO:0007669"/>
    <property type="project" value="InterPro"/>
</dbReference>
<name>A0AA39GJU8_SARSR</name>
<dbReference type="InterPro" id="IPR013922">
    <property type="entry name" value="Cyclin_PHO80-like"/>
</dbReference>
<dbReference type="InterPro" id="IPR036915">
    <property type="entry name" value="Cyclin-like_sf"/>
</dbReference>
<evidence type="ECO:0000313" key="3">
    <source>
        <dbReference type="Proteomes" id="UP001175261"/>
    </source>
</evidence>
<evidence type="ECO:0000256" key="1">
    <source>
        <dbReference type="SAM" id="MobiDB-lite"/>
    </source>
</evidence>
<accession>A0AA39GJU8</accession>
<reference evidence="2" key="1">
    <citation type="submission" date="2022-10" db="EMBL/GenBank/DDBJ databases">
        <title>Determination and structural analysis of whole genome sequence of Sarocladium strictum F4-1.</title>
        <authorList>
            <person name="Hu L."/>
            <person name="Jiang Y."/>
        </authorList>
    </citation>
    <scope>NUCLEOTIDE SEQUENCE</scope>
    <source>
        <strain evidence="2">F4-1</strain>
    </source>
</reference>
<dbReference type="GO" id="GO:0000307">
    <property type="term" value="C:cyclin-dependent protein kinase holoenzyme complex"/>
    <property type="evidence" value="ECO:0007669"/>
    <property type="project" value="TreeGrafter"/>
</dbReference>
<dbReference type="EMBL" id="JAPDFR010000003">
    <property type="protein sequence ID" value="KAK0388361.1"/>
    <property type="molecule type" value="Genomic_DNA"/>
</dbReference>
<dbReference type="PANTHER" id="PTHR15615:SF118">
    <property type="entry name" value="CYCLIN, HYPOTHETICAL (EUROFUNG)"/>
    <property type="match status" value="1"/>
</dbReference>
<evidence type="ECO:0000313" key="2">
    <source>
        <dbReference type="EMBL" id="KAK0388361.1"/>
    </source>
</evidence>
<dbReference type="Pfam" id="PF08613">
    <property type="entry name" value="Cyclin"/>
    <property type="match status" value="1"/>
</dbReference>
<dbReference type="GO" id="GO:0005634">
    <property type="term" value="C:nucleus"/>
    <property type="evidence" value="ECO:0007669"/>
    <property type="project" value="TreeGrafter"/>
</dbReference>
<feature type="region of interest" description="Disordered" evidence="1">
    <location>
        <begin position="670"/>
        <end position="709"/>
    </location>
</feature>